<comment type="caution">
    <text evidence="1">The sequence shown here is derived from an EMBL/GenBank/DDBJ whole genome shotgun (WGS) entry which is preliminary data.</text>
</comment>
<dbReference type="Proteomes" id="UP001281761">
    <property type="component" value="Unassembled WGS sequence"/>
</dbReference>
<gene>
    <name evidence="1" type="ORF">BLNAU_1586</name>
</gene>
<dbReference type="EMBL" id="JARBJD010000006">
    <property type="protein sequence ID" value="KAK2963543.1"/>
    <property type="molecule type" value="Genomic_DNA"/>
</dbReference>
<proteinExistence type="predicted"/>
<accession>A0ABQ9YIF1</accession>
<name>A0ABQ9YIF1_9EUKA</name>
<evidence type="ECO:0000313" key="1">
    <source>
        <dbReference type="EMBL" id="KAK2963543.1"/>
    </source>
</evidence>
<organism evidence="1 2">
    <name type="scientific">Blattamonas nauphoetae</name>
    <dbReference type="NCBI Taxonomy" id="2049346"/>
    <lineage>
        <taxon>Eukaryota</taxon>
        <taxon>Metamonada</taxon>
        <taxon>Preaxostyla</taxon>
        <taxon>Oxymonadida</taxon>
        <taxon>Blattamonas</taxon>
    </lineage>
</organism>
<protein>
    <submittedName>
        <fullName evidence="1">Uncharacterized protein</fullName>
    </submittedName>
</protein>
<evidence type="ECO:0000313" key="2">
    <source>
        <dbReference type="Proteomes" id="UP001281761"/>
    </source>
</evidence>
<sequence length="929" mass="104976">MKLIQTKVLPEPQTTPTPEALFVKFITGILKQVLERTNVTCSSSEMNDLTSQILDVYRPLTHSSFFAMIWTPSSLFSTMWDIANVLMQDEQVLFLQTPSSSNLNHLSLTPTYLTKLTHFILSETGSFGTIAAEHLHTILSEAPDPVEIVSTVCPLLRNVFHRSNENACYSLIDVTFRNMEMNGMNSAILVSWADADWIAVFSHRWVRLQPLILFLRNVVDMLNNGSDIVLALLLCHAAQDECLPSSIHDTLVHLHITDAFFSNLPLLIILDRFDHQIRRFISSFPADVVIEREMSRKFLIFHNISAEHVMILCHLLRLPPFAFDSLFGEAKDEFSILTRRVEVSDLGADPITIYTMTLLIELWSDGESDIPDVQPIMRRLPCCGVLLTLGSHIPAKRNGALVLLSKVCVPANCDEVLELCRFGVVECVMMAVEASPSLEEYEMGVSILGSIFRTLTLSRSIDEMTSNSVDTSSFCAPCPPITTFSTDPITPYSNPEPMFLHTEAASQLEEVITTDNRRRTWGDREEWRLASLRVGSLHNSKFLCLPHSNENAVDHLSLLLSAVPDPSEIVSTVYPLLRNAFHRSNENACYSLLNVVIKELDMNGLSSVILASWTDTDWIALFSHRWIRHFLTYVIHILGYSHTLRLSPSKSDLSLVRLFSASNNFTSRSERLVRLFVDPDIENQNRQAIVCGIVLCHAVQDERLPSSVHDTLVHTHHTDPSFSIFTLLIILHPAKSQIGRFLSSFPADVVIERELSGMLLFFDDKTMKKLSILCRLFAPRDYLLLPPLSFKDLFGDILLQFLELPSSWSESGLGELPLKLFQISLLTDMWSVEDRRKFRVEEETRRLPSRKVFPDLVSHIPARRNIALVLLTKVYVPANRDEILELCRFGVVECVMRAVEASPSLEEYEMGVSILGSIFRTLSFSASID</sequence>
<keyword evidence="2" id="KW-1185">Reference proteome</keyword>
<reference evidence="1 2" key="1">
    <citation type="journal article" date="2022" name="bioRxiv">
        <title>Genomics of Preaxostyla Flagellates Illuminates Evolutionary Transitions and the Path Towards Mitochondrial Loss.</title>
        <authorList>
            <person name="Novak L.V.F."/>
            <person name="Treitli S.C."/>
            <person name="Pyrih J."/>
            <person name="Halakuc P."/>
            <person name="Pipaliya S.V."/>
            <person name="Vacek V."/>
            <person name="Brzon O."/>
            <person name="Soukal P."/>
            <person name="Eme L."/>
            <person name="Dacks J.B."/>
            <person name="Karnkowska A."/>
            <person name="Elias M."/>
            <person name="Hampl V."/>
        </authorList>
    </citation>
    <scope>NUCLEOTIDE SEQUENCE [LARGE SCALE GENOMIC DNA]</scope>
    <source>
        <strain evidence="1">NAU3</strain>
        <tissue evidence="1">Gut</tissue>
    </source>
</reference>